<keyword evidence="2" id="KW-1185">Reference proteome</keyword>
<proteinExistence type="predicted"/>
<reference evidence="1" key="1">
    <citation type="journal article" date="2023" name="G3 (Bethesda)">
        <title>Whole genome assembly and annotation of the endangered Caribbean coral Acropora cervicornis.</title>
        <authorList>
            <person name="Selwyn J.D."/>
            <person name="Vollmer S.V."/>
        </authorList>
    </citation>
    <scope>NUCLEOTIDE SEQUENCE</scope>
    <source>
        <strain evidence="1">K2</strain>
    </source>
</reference>
<evidence type="ECO:0000313" key="2">
    <source>
        <dbReference type="Proteomes" id="UP001249851"/>
    </source>
</evidence>
<evidence type="ECO:0000313" key="1">
    <source>
        <dbReference type="EMBL" id="KAK2557469.1"/>
    </source>
</evidence>
<comment type="caution">
    <text evidence="1">The sequence shown here is derived from an EMBL/GenBank/DDBJ whole genome shotgun (WGS) entry which is preliminary data.</text>
</comment>
<dbReference type="AlphaFoldDB" id="A0AAD9QA58"/>
<dbReference type="Proteomes" id="UP001249851">
    <property type="component" value="Unassembled WGS sequence"/>
</dbReference>
<name>A0AAD9QA58_ACRCE</name>
<organism evidence="1 2">
    <name type="scientific">Acropora cervicornis</name>
    <name type="common">Staghorn coral</name>
    <dbReference type="NCBI Taxonomy" id="6130"/>
    <lineage>
        <taxon>Eukaryota</taxon>
        <taxon>Metazoa</taxon>
        <taxon>Cnidaria</taxon>
        <taxon>Anthozoa</taxon>
        <taxon>Hexacorallia</taxon>
        <taxon>Scleractinia</taxon>
        <taxon>Astrocoeniina</taxon>
        <taxon>Acroporidae</taxon>
        <taxon>Acropora</taxon>
    </lineage>
</organism>
<accession>A0AAD9QA58</accession>
<dbReference type="EMBL" id="JARQWQ010000049">
    <property type="protein sequence ID" value="KAK2557469.1"/>
    <property type="molecule type" value="Genomic_DNA"/>
</dbReference>
<reference evidence="1" key="2">
    <citation type="journal article" date="2023" name="Science">
        <title>Genomic signatures of disease resistance in endangered staghorn corals.</title>
        <authorList>
            <person name="Vollmer S.V."/>
            <person name="Selwyn J.D."/>
            <person name="Despard B.A."/>
            <person name="Roesel C.L."/>
        </authorList>
    </citation>
    <scope>NUCLEOTIDE SEQUENCE</scope>
    <source>
        <strain evidence="1">K2</strain>
    </source>
</reference>
<sequence length="80" mass="9245">MDAETKEIYNAIKSGVIHLGISAHSLIFLTRKAPHDRNGPCRIKTRQFKHFDRNKCLSDLNQMPWANADGHSDPNDMWRQ</sequence>
<protein>
    <submittedName>
        <fullName evidence="1">Uncharacterized protein</fullName>
    </submittedName>
</protein>
<gene>
    <name evidence="1" type="ORF">P5673_020202</name>
</gene>